<evidence type="ECO:0008006" key="4">
    <source>
        <dbReference type="Google" id="ProtNLM"/>
    </source>
</evidence>
<sequence length="138" mass="14343">MVPVAPRVSRSAMASVASPCALGARQPAARELVARGIPVSGPGAAPASSGGVEGQVSAELMASMRNKICEALETADCAVTDVYGDGRHVSINVTSAAFEGKNSMQRQRMVYKAIWLELQEAVHAVDSMTTKTPAEATQ</sequence>
<gene>
    <name evidence="2" type="ORF">HYH03_017770</name>
</gene>
<evidence type="ECO:0000313" key="2">
    <source>
        <dbReference type="EMBL" id="KAG2483371.1"/>
    </source>
</evidence>
<dbReference type="Gene3D" id="3.30.300.90">
    <property type="entry name" value="BolA-like"/>
    <property type="match status" value="1"/>
</dbReference>
<proteinExistence type="inferred from homology"/>
<dbReference type="InterPro" id="IPR036065">
    <property type="entry name" value="BolA-like_sf"/>
</dbReference>
<keyword evidence="3" id="KW-1185">Reference proteome</keyword>
<evidence type="ECO:0000256" key="1">
    <source>
        <dbReference type="RuleBase" id="RU003860"/>
    </source>
</evidence>
<accession>A0A836BNK8</accession>
<dbReference type="PANTHER" id="PTHR46230">
    <property type="match status" value="1"/>
</dbReference>
<dbReference type="OrthoDB" id="4983at2759"/>
<comment type="caution">
    <text evidence="2">The sequence shown here is derived from an EMBL/GenBank/DDBJ whole genome shotgun (WGS) entry which is preliminary data.</text>
</comment>
<dbReference type="GO" id="GO:0016226">
    <property type="term" value="P:iron-sulfur cluster assembly"/>
    <property type="evidence" value="ECO:0007669"/>
    <property type="project" value="TreeGrafter"/>
</dbReference>
<reference evidence="2" key="1">
    <citation type="journal article" date="2020" name="bioRxiv">
        <title>Comparative genomics of Chlamydomonas.</title>
        <authorList>
            <person name="Craig R.J."/>
            <person name="Hasan A.R."/>
            <person name="Ness R.W."/>
            <person name="Keightley P.D."/>
        </authorList>
    </citation>
    <scope>NUCLEOTIDE SEQUENCE</scope>
    <source>
        <strain evidence="2">CCAP 11/70</strain>
    </source>
</reference>
<dbReference type="EMBL" id="JAEHOE010000179">
    <property type="protein sequence ID" value="KAG2483371.1"/>
    <property type="molecule type" value="Genomic_DNA"/>
</dbReference>
<dbReference type="SUPFAM" id="SSF82657">
    <property type="entry name" value="BolA-like"/>
    <property type="match status" value="1"/>
</dbReference>
<dbReference type="PANTHER" id="PTHR46230:SF4">
    <property type="entry name" value="PROTEIN BOLA4, CHLOROPLASTIC_MITOCHONDRIAL"/>
    <property type="match status" value="1"/>
</dbReference>
<comment type="similarity">
    <text evidence="1">Belongs to the BolA/IbaG family.</text>
</comment>
<protein>
    <recommendedName>
        <fullName evidence="4">BolA-like protein</fullName>
    </recommendedName>
</protein>
<dbReference type="Pfam" id="PF01722">
    <property type="entry name" value="BolA"/>
    <property type="match status" value="1"/>
</dbReference>
<dbReference type="InterPro" id="IPR002634">
    <property type="entry name" value="BolA"/>
</dbReference>
<name>A0A836BNK8_9CHLO</name>
<dbReference type="Proteomes" id="UP000612055">
    <property type="component" value="Unassembled WGS sequence"/>
</dbReference>
<evidence type="ECO:0000313" key="3">
    <source>
        <dbReference type="Proteomes" id="UP000612055"/>
    </source>
</evidence>
<dbReference type="AlphaFoldDB" id="A0A836BNK8"/>
<organism evidence="2 3">
    <name type="scientific">Edaphochlamys debaryana</name>
    <dbReference type="NCBI Taxonomy" id="47281"/>
    <lineage>
        <taxon>Eukaryota</taxon>
        <taxon>Viridiplantae</taxon>
        <taxon>Chlorophyta</taxon>
        <taxon>core chlorophytes</taxon>
        <taxon>Chlorophyceae</taxon>
        <taxon>CS clade</taxon>
        <taxon>Chlamydomonadales</taxon>
        <taxon>Chlamydomonadales incertae sedis</taxon>
        <taxon>Edaphochlamys</taxon>
    </lineage>
</organism>